<dbReference type="PANTHER" id="PTHR30589:SF0">
    <property type="entry name" value="PHOSPHATIDYLGLYCEROL--PROLIPOPROTEIN DIACYLGLYCERYL TRANSFERASE"/>
    <property type="match status" value="1"/>
</dbReference>
<evidence type="ECO:0000256" key="6">
    <source>
        <dbReference type="ARBA" id="ARBA00023136"/>
    </source>
</evidence>
<keyword evidence="6 7" id="KW-0472">Membrane</keyword>
<protein>
    <submittedName>
        <fullName evidence="8">Prolipoprotein diacylglyceryl transferase</fullName>
    </submittedName>
</protein>
<feature type="transmembrane region" description="Helical" evidence="7">
    <location>
        <begin position="28"/>
        <end position="48"/>
    </location>
</feature>
<dbReference type="PANTHER" id="PTHR30589">
    <property type="entry name" value="PROLIPOPROTEIN DIACYLGLYCERYL TRANSFERASE"/>
    <property type="match status" value="1"/>
</dbReference>
<keyword evidence="2" id="KW-1003">Cell membrane</keyword>
<evidence type="ECO:0000256" key="7">
    <source>
        <dbReference type="SAM" id="Phobius"/>
    </source>
</evidence>
<evidence type="ECO:0000313" key="8">
    <source>
        <dbReference type="EMBL" id="AUM62321.1"/>
    </source>
</evidence>
<keyword evidence="5 7" id="KW-1133">Transmembrane helix</keyword>
<dbReference type="GO" id="GO:0008961">
    <property type="term" value="F:phosphatidylglycerol-prolipoprotein diacylglyceryl transferase activity"/>
    <property type="evidence" value="ECO:0007669"/>
    <property type="project" value="InterPro"/>
</dbReference>
<keyword evidence="8" id="KW-0449">Lipoprotein</keyword>
<sequence length="459" mass="53157">MFLSWIQGTNWENPGGGLWTVNEDYGFFHVYAFTMTMGVIFAIAISALKLYRRGISLNELWIAAAIIVPVGLLGASFFGKLNAQGLGENANGVSFFGLFAFWEGGMAIHGGVYSGTIAGVIIFYFLSKRTKVSLWVYADCIIPNVLVGQGIGRWGNFFNHELIGRPLAEWNNGQTDALKWLPEFIRTNMVFKYTGNNSIINGLPVEQSNLYVMSPIFLYESLSLIFAWVIITFIIPNIGKWIGKKPWKLNPDKFEPKFFNFKIWRTEVFANHEYKEIELYKKEFKKINDENFIKRKWKQGKLLSKCNNPQGYYLVRTGVQAGLYFFVWNMVRFILETGRPDDHLFLMYQRTLSLTVIGLSMFAGLIVSILSQWVIPYLFRKPGIIYEQEYFYLDESEWNSIQPIINNDESKEKKWHIFNLKEKKASSEKEKIKIDNKISKKKLKEQKVKEKLDKKLGKK</sequence>
<keyword evidence="9" id="KW-1185">Reference proteome</keyword>
<feature type="transmembrane region" description="Helical" evidence="7">
    <location>
        <begin position="134"/>
        <end position="152"/>
    </location>
</feature>
<feature type="transmembrane region" description="Helical" evidence="7">
    <location>
        <begin position="60"/>
        <end position="79"/>
    </location>
</feature>
<evidence type="ECO:0000256" key="2">
    <source>
        <dbReference type="ARBA" id="ARBA00022475"/>
    </source>
</evidence>
<evidence type="ECO:0000256" key="1">
    <source>
        <dbReference type="ARBA" id="ARBA00007150"/>
    </source>
</evidence>
<dbReference type="AlphaFoldDB" id="A0A2K9LTW3"/>
<feature type="transmembrane region" description="Helical" evidence="7">
    <location>
        <begin position="99"/>
        <end position="127"/>
    </location>
</feature>
<comment type="similarity">
    <text evidence="1">Belongs to the Lgt family.</text>
</comment>
<reference evidence="8 9" key="1">
    <citation type="submission" date="2017-12" db="EMBL/GenBank/DDBJ databases">
        <title>Complete genome sequence of Spiroplasma monobiae MQ-1 (ATCC 33825).</title>
        <authorList>
            <person name="Tsai Y.-M."/>
            <person name="Lo W.-S."/>
            <person name="Wu P.-S."/>
            <person name="Cho S.-T."/>
            <person name="Kuo C.-H."/>
        </authorList>
    </citation>
    <scope>NUCLEOTIDE SEQUENCE [LARGE SCALE GENOMIC DNA]</scope>
    <source>
        <strain evidence="8 9">MQ-1</strain>
    </source>
</reference>
<name>A0A2K9LTW3_SPISQ</name>
<keyword evidence="3 8" id="KW-0808">Transferase</keyword>
<evidence type="ECO:0000256" key="5">
    <source>
        <dbReference type="ARBA" id="ARBA00022989"/>
    </source>
</evidence>
<organism evidence="8 9">
    <name type="scientific">Spiroplasma monobiae MQ-1</name>
    <dbReference type="NCBI Taxonomy" id="1336748"/>
    <lineage>
        <taxon>Bacteria</taxon>
        <taxon>Bacillati</taxon>
        <taxon>Mycoplasmatota</taxon>
        <taxon>Mollicutes</taxon>
        <taxon>Entomoplasmatales</taxon>
        <taxon>Spiroplasmataceae</taxon>
        <taxon>Spiroplasma</taxon>
    </lineage>
</organism>
<dbReference type="PROSITE" id="PS01311">
    <property type="entry name" value="LGT"/>
    <property type="match status" value="1"/>
</dbReference>
<dbReference type="GO" id="GO:0042158">
    <property type="term" value="P:lipoprotein biosynthetic process"/>
    <property type="evidence" value="ECO:0007669"/>
    <property type="project" value="InterPro"/>
</dbReference>
<accession>A0A2K9LTW3</accession>
<dbReference type="Pfam" id="PF01790">
    <property type="entry name" value="LGT"/>
    <property type="match status" value="1"/>
</dbReference>
<dbReference type="InterPro" id="IPR001640">
    <property type="entry name" value="Lgt"/>
</dbReference>
<dbReference type="EMBL" id="CP025543">
    <property type="protein sequence ID" value="AUM62321.1"/>
    <property type="molecule type" value="Genomic_DNA"/>
</dbReference>
<dbReference type="Proteomes" id="UP000234790">
    <property type="component" value="Chromosome"/>
</dbReference>
<evidence type="ECO:0000256" key="3">
    <source>
        <dbReference type="ARBA" id="ARBA00022679"/>
    </source>
</evidence>
<gene>
    <name evidence="8" type="primary">lgt</name>
    <name evidence="8" type="ORF">SMONO_v1c00680</name>
</gene>
<evidence type="ECO:0000256" key="4">
    <source>
        <dbReference type="ARBA" id="ARBA00022692"/>
    </source>
</evidence>
<feature type="transmembrane region" description="Helical" evidence="7">
    <location>
        <begin position="216"/>
        <end position="235"/>
    </location>
</feature>
<dbReference type="RefSeq" id="WP_101780375.1">
    <property type="nucleotide sequence ID" value="NZ_CP025543.1"/>
</dbReference>
<dbReference type="OrthoDB" id="871140at2"/>
<feature type="transmembrane region" description="Helical" evidence="7">
    <location>
        <begin position="351"/>
        <end position="375"/>
    </location>
</feature>
<dbReference type="GO" id="GO:0005886">
    <property type="term" value="C:plasma membrane"/>
    <property type="evidence" value="ECO:0007669"/>
    <property type="project" value="InterPro"/>
</dbReference>
<evidence type="ECO:0000313" key="9">
    <source>
        <dbReference type="Proteomes" id="UP000234790"/>
    </source>
</evidence>
<proteinExistence type="inferred from homology"/>
<dbReference type="KEGG" id="smoo:SMONO_v1c00680"/>
<keyword evidence="4 7" id="KW-0812">Transmembrane</keyword>
<feature type="transmembrane region" description="Helical" evidence="7">
    <location>
        <begin position="311"/>
        <end position="331"/>
    </location>
</feature>